<protein>
    <submittedName>
        <fullName evidence="1">Uncharacterized protein</fullName>
    </submittedName>
</protein>
<proteinExistence type="predicted"/>
<organism evidence="1 2">
    <name type="scientific">Vagococcus fluvialis bH819</name>
    <dbReference type="NCBI Taxonomy" id="1255619"/>
    <lineage>
        <taxon>Bacteria</taxon>
        <taxon>Bacillati</taxon>
        <taxon>Bacillota</taxon>
        <taxon>Bacilli</taxon>
        <taxon>Lactobacillales</taxon>
        <taxon>Enterococcaceae</taxon>
        <taxon>Vagococcus</taxon>
    </lineage>
</organism>
<name>A0A1X6WMC2_9ENTE</name>
<keyword evidence="2" id="KW-1185">Reference proteome</keyword>
<evidence type="ECO:0000313" key="1">
    <source>
        <dbReference type="EMBL" id="SLM85382.1"/>
    </source>
</evidence>
<reference evidence="2" key="1">
    <citation type="submission" date="2017-02" db="EMBL/GenBank/DDBJ databases">
        <authorList>
            <person name="Dridi B."/>
        </authorList>
    </citation>
    <scope>NUCLEOTIDE SEQUENCE [LARGE SCALE GENOMIC DNA]</scope>
    <source>
        <strain evidence="2">bH819</strain>
    </source>
</reference>
<dbReference type="RefSeq" id="WP_086951018.1">
    <property type="nucleotide sequence ID" value="NZ_FWFD01000008.1"/>
</dbReference>
<sequence>MENDNDIDLELKYILKTELNDRIILYEKEFKENNLFYILGNIFVPFYLAESWPREISEREKSDFSILDKKYSDLILVKKYIWDELKNDVFGANEENSRYELLKKINIYYSFFYEKKTIKKYMDKIKGFQNETLKKLWRMNLLARSLYLLGNQLELNIETEEYTIRYKKSKTFMMVISEDKNIQQAKNKNFPYDEYHYEKIVKKMIIELDKSFNNNQIELQEQMSLLEITGNNLSLPQRIVAELSRIRTNNDSNKLKYNLESKCIAAMRIENDDKTYLSISGAKRNLEIDAEKIFKKITDNCINKYEYVKLNTSTRYYMCSLENDYINLADYENANSAAILLNDDKRNKGKLFACCEKKLLSMKLENISIKDDDSHIFVKFQPCKRCITMKENLHFICNIDSLLECSGTGQEVDTSPLDKTALKIVIYRDRY</sequence>
<evidence type="ECO:0000313" key="2">
    <source>
        <dbReference type="Proteomes" id="UP000195918"/>
    </source>
</evidence>
<dbReference type="AlphaFoldDB" id="A0A1X6WMC2"/>
<dbReference type="OrthoDB" id="2223678at2"/>
<dbReference type="EMBL" id="FWFD01000008">
    <property type="protein sequence ID" value="SLM85382.1"/>
    <property type="molecule type" value="Genomic_DNA"/>
</dbReference>
<dbReference type="Proteomes" id="UP000195918">
    <property type="component" value="Unassembled WGS sequence"/>
</dbReference>
<gene>
    <name evidence="1" type="ORF">FM121_04740</name>
</gene>
<accession>A0A1X6WMC2</accession>